<dbReference type="AlphaFoldDB" id="A0A0K2T8C1"/>
<sequence>MLSFLLFIEFLGIDLYTEEIVHPLPFCFCSNIFDCTKTKSTLNCSFLSVLSNGVKFKIVRLLELRLDGLEEVLIFDFS</sequence>
<dbReference type="EMBL" id="HACA01004679">
    <property type="protein sequence ID" value="CDW22040.1"/>
    <property type="molecule type" value="Transcribed_RNA"/>
</dbReference>
<feature type="signal peptide" evidence="1">
    <location>
        <begin position="1"/>
        <end position="17"/>
    </location>
</feature>
<proteinExistence type="predicted"/>
<feature type="chain" id="PRO_5005487512" evidence="1">
    <location>
        <begin position="18"/>
        <end position="78"/>
    </location>
</feature>
<evidence type="ECO:0000313" key="2">
    <source>
        <dbReference type="EMBL" id="CDW22040.1"/>
    </source>
</evidence>
<reference evidence="2" key="1">
    <citation type="submission" date="2014-05" db="EMBL/GenBank/DDBJ databases">
        <authorList>
            <person name="Chronopoulou M."/>
        </authorList>
    </citation>
    <scope>NUCLEOTIDE SEQUENCE</scope>
    <source>
        <tissue evidence="2">Whole organism</tissue>
    </source>
</reference>
<accession>A0A0K2T8C1</accession>
<keyword evidence="1" id="KW-0732">Signal</keyword>
<protein>
    <submittedName>
        <fullName evidence="2">Uncharacterized protein</fullName>
    </submittedName>
</protein>
<organism evidence="2">
    <name type="scientific">Lepeophtheirus salmonis</name>
    <name type="common">Salmon louse</name>
    <name type="synonym">Caligus salmonis</name>
    <dbReference type="NCBI Taxonomy" id="72036"/>
    <lineage>
        <taxon>Eukaryota</taxon>
        <taxon>Metazoa</taxon>
        <taxon>Ecdysozoa</taxon>
        <taxon>Arthropoda</taxon>
        <taxon>Crustacea</taxon>
        <taxon>Multicrustacea</taxon>
        <taxon>Hexanauplia</taxon>
        <taxon>Copepoda</taxon>
        <taxon>Siphonostomatoida</taxon>
        <taxon>Caligidae</taxon>
        <taxon>Lepeophtheirus</taxon>
    </lineage>
</organism>
<feature type="non-terminal residue" evidence="2">
    <location>
        <position position="78"/>
    </location>
</feature>
<name>A0A0K2T8C1_LEPSM</name>
<evidence type="ECO:0000256" key="1">
    <source>
        <dbReference type="SAM" id="SignalP"/>
    </source>
</evidence>